<feature type="region of interest" description="Disordered" evidence="1">
    <location>
        <begin position="31"/>
        <end position="62"/>
    </location>
</feature>
<name>A0AAD4P8P0_PERFH</name>
<dbReference type="EMBL" id="SDAM02000103">
    <property type="protein sequence ID" value="KAH6829872.1"/>
    <property type="molecule type" value="Genomic_DNA"/>
</dbReference>
<protein>
    <submittedName>
        <fullName evidence="2">Uncharacterized protein</fullName>
    </submittedName>
</protein>
<accession>A0AAD4P8P0</accession>
<reference evidence="2 3" key="1">
    <citation type="journal article" date="2021" name="Nat. Commun.">
        <title>Incipient diploidization of the medicinal plant Perilla within 10,000 years.</title>
        <authorList>
            <person name="Zhang Y."/>
            <person name="Shen Q."/>
            <person name="Leng L."/>
            <person name="Zhang D."/>
            <person name="Chen S."/>
            <person name="Shi Y."/>
            <person name="Ning Z."/>
            <person name="Chen S."/>
        </authorList>
    </citation>
    <scope>NUCLEOTIDE SEQUENCE [LARGE SCALE GENOMIC DNA]</scope>
    <source>
        <strain evidence="3">cv. PC099</strain>
    </source>
</reference>
<sequence length="255" mass="29304">MAKLMCVRDNNLDIEVDDSCCEKIENFKDKSDDVVNPHQTTENPSPQEEGGDEDEFDEDNPPIRHVEEFTDDYGLLATYFLRFPFEDKEDFNYKRLYGRRGSKEEHQTILRYINQIRQSFAFDVDCYPPSWFPTARLMPIDLTAAEETFTSKSGEKAYMDFIDCMWEAAKVAVEDVNYAIGSETETETSGKGYKFVRLEKAVTCPTGVHFLTINVIEGEGEGALRKTIQAIVTRNSGRGIYQVMQWRMNPNMSLC</sequence>
<feature type="compositionally biased region" description="Acidic residues" evidence="1">
    <location>
        <begin position="49"/>
        <end position="60"/>
    </location>
</feature>
<evidence type="ECO:0000256" key="1">
    <source>
        <dbReference type="SAM" id="MobiDB-lite"/>
    </source>
</evidence>
<proteinExistence type="predicted"/>
<dbReference type="AlphaFoldDB" id="A0AAD4P8P0"/>
<feature type="compositionally biased region" description="Polar residues" evidence="1">
    <location>
        <begin position="37"/>
        <end position="46"/>
    </location>
</feature>
<evidence type="ECO:0000313" key="3">
    <source>
        <dbReference type="Proteomes" id="UP001190926"/>
    </source>
</evidence>
<dbReference type="Proteomes" id="UP001190926">
    <property type="component" value="Unassembled WGS sequence"/>
</dbReference>
<evidence type="ECO:0000313" key="2">
    <source>
        <dbReference type="EMBL" id="KAH6829872.1"/>
    </source>
</evidence>
<keyword evidence="3" id="KW-1185">Reference proteome</keyword>
<gene>
    <name evidence="2" type="ORF">C2S53_005072</name>
</gene>
<comment type="caution">
    <text evidence="2">The sequence shown here is derived from an EMBL/GenBank/DDBJ whole genome shotgun (WGS) entry which is preliminary data.</text>
</comment>
<organism evidence="2 3">
    <name type="scientific">Perilla frutescens var. hirtella</name>
    <name type="common">Perilla citriodora</name>
    <name type="synonym">Perilla setoyensis</name>
    <dbReference type="NCBI Taxonomy" id="608512"/>
    <lineage>
        <taxon>Eukaryota</taxon>
        <taxon>Viridiplantae</taxon>
        <taxon>Streptophyta</taxon>
        <taxon>Embryophyta</taxon>
        <taxon>Tracheophyta</taxon>
        <taxon>Spermatophyta</taxon>
        <taxon>Magnoliopsida</taxon>
        <taxon>eudicotyledons</taxon>
        <taxon>Gunneridae</taxon>
        <taxon>Pentapetalae</taxon>
        <taxon>asterids</taxon>
        <taxon>lamiids</taxon>
        <taxon>Lamiales</taxon>
        <taxon>Lamiaceae</taxon>
        <taxon>Nepetoideae</taxon>
        <taxon>Elsholtzieae</taxon>
        <taxon>Perilla</taxon>
    </lineage>
</organism>